<dbReference type="InterPro" id="IPR010982">
    <property type="entry name" value="Lambda_DNA-bd_dom_sf"/>
</dbReference>
<dbReference type="SUPFAM" id="SSF47413">
    <property type="entry name" value="lambda repressor-like DNA-binding domains"/>
    <property type="match status" value="1"/>
</dbReference>
<organism evidence="2 3">
    <name type="scientific">Listeria marthii</name>
    <dbReference type="NCBI Taxonomy" id="529731"/>
    <lineage>
        <taxon>Bacteria</taxon>
        <taxon>Bacillati</taxon>
        <taxon>Bacillota</taxon>
        <taxon>Bacilli</taxon>
        <taxon>Bacillales</taxon>
        <taxon>Listeriaceae</taxon>
        <taxon>Listeria</taxon>
    </lineage>
</organism>
<dbReference type="Proteomes" id="UP000580683">
    <property type="component" value="Unassembled WGS sequence"/>
</dbReference>
<sequence length="91" mass="10746">MFIIYYHAYISNKREVIILKEKALEIKIHNLLNKHNISLSELSRLSDIEVSRLSELANGKRQRIQINHLIRIAEALDIDDIREIIQLKNIE</sequence>
<comment type="caution">
    <text evidence="2">The sequence shown here is derived from an EMBL/GenBank/DDBJ whole genome shotgun (WGS) entry which is preliminary data.</text>
</comment>
<name>A0A842CFP6_9LIST</name>
<evidence type="ECO:0000313" key="3">
    <source>
        <dbReference type="Proteomes" id="UP000580683"/>
    </source>
</evidence>
<dbReference type="GO" id="GO:0003677">
    <property type="term" value="F:DNA binding"/>
    <property type="evidence" value="ECO:0007669"/>
    <property type="project" value="InterPro"/>
</dbReference>
<evidence type="ECO:0000259" key="1">
    <source>
        <dbReference type="PROSITE" id="PS50943"/>
    </source>
</evidence>
<protein>
    <submittedName>
        <fullName evidence="2">Helix-turn-helix transcriptional regulator</fullName>
    </submittedName>
</protein>
<dbReference type="AlphaFoldDB" id="A0A842CFP6"/>
<proteinExistence type="predicted"/>
<accession>A0A842CFP6</accession>
<gene>
    <name evidence="2" type="ORF">HCJ63_00725</name>
</gene>
<dbReference type="PROSITE" id="PS50943">
    <property type="entry name" value="HTH_CROC1"/>
    <property type="match status" value="1"/>
</dbReference>
<dbReference type="Gene3D" id="1.10.260.40">
    <property type="entry name" value="lambda repressor-like DNA-binding domains"/>
    <property type="match status" value="1"/>
</dbReference>
<dbReference type="InterPro" id="IPR001387">
    <property type="entry name" value="Cro/C1-type_HTH"/>
</dbReference>
<evidence type="ECO:0000313" key="2">
    <source>
        <dbReference type="EMBL" id="MBC1977000.1"/>
    </source>
</evidence>
<feature type="domain" description="HTH cro/C1-type" evidence="1">
    <location>
        <begin position="28"/>
        <end position="84"/>
    </location>
</feature>
<dbReference type="SMART" id="SM00530">
    <property type="entry name" value="HTH_XRE"/>
    <property type="match status" value="1"/>
</dbReference>
<dbReference type="EMBL" id="JAASWI010000001">
    <property type="protein sequence ID" value="MBC1977000.1"/>
    <property type="molecule type" value="Genomic_DNA"/>
</dbReference>
<dbReference type="Pfam" id="PF13443">
    <property type="entry name" value="HTH_26"/>
    <property type="match status" value="1"/>
</dbReference>
<reference evidence="2 3" key="1">
    <citation type="submission" date="2020-03" db="EMBL/GenBank/DDBJ databases">
        <title>Soil Listeria distribution.</title>
        <authorList>
            <person name="Liao J."/>
            <person name="Wiedmann M."/>
        </authorList>
    </citation>
    <scope>NUCLEOTIDE SEQUENCE [LARGE SCALE GENOMIC DNA]</scope>
    <source>
        <strain evidence="2 3">FSL L7-0504</strain>
    </source>
</reference>